<evidence type="ECO:0000256" key="2">
    <source>
        <dbReference type="ARBA" id="ARBA00023235"/>
    </source>
</evidence>
<organism evidence="3 4">
    <name type="scientific">Roseateles aquae</name>
    <dbReference type="NCBI Taxonomy" id="3077235"/>
    <lineage>
        <taxon>Bacteria</taxon>
        <taxon>Pseudomonadati</taxon>
        <taxon>Pseudomonadota</taxon>
        <taxon>Betaproteobacteria</taxon>
        <taxon>Burkholderiales</taxon>
        <taxon>Sphaerotilaceae</taxon>
        <taxon>Roseateles</taxon>
    </lineage>
</organism>
<evidence type="ECO:0000313" key="4">
    <source>
        <dbReference type="Proteomes" id="UP001246372"/>
    </source>
</evidence>
<dbReference type="NCBIfam" id="TIGR00035">
    <property type="entry name" value="asp_race"/>
    <property type="match status" value="1"/>
</dbReference>
<dbReference type="Pfam" id="PF01177">
    <property type="entry name" value="Asp_Glu_race"/>
    <property type="match status" value="1"/>
</dbReference>
<dbReference type="InterPro" id="IPR004380">
    <property type="entry name" value="Asp_race"/>
</dbReference>
<protein>
    <submittedName>
        <fullName evidence="3">Aspartate/glutamate racemase family protein</fullName>
    </submittedName>
</protein>
<evidence type="ECO:0000313" key="3">
    <source>
        <dbReference type="EMBL" id="MDT8999994.1"/>
    </source>
</evidence>
<dbReference type="InterPro" id="IPR015942">
    <property type="entry name" value="Asp/Glu/hydantoin_racemase"/>
</dbReference>
<dbReference type="SUPFAM" id="SSF53681">
    <property type="entry name" value="Aspartate/glutamate racemase"/>
    <property type="match status" value="2"/>
</dbReference>
<keyword evidence="2" id="KW-0413">Isomerase</keyword>
<dbReference type="InterPro" id="IPR001920">
    <property type="entry name" value="Asp/Glu_race"/>
</dbReference>
<dbReference type="Gene3D" id="3.40.50.1860">
    <property type="match status" value="2"/>
</dbReference>
<dbReference type="PROSITE" id="PS00924">
    <property type="entry name" value="ASP_GLU_RACEMASE_2"/>
    <property type="match status" value="1"/>
</dbReference>
<sequence length="233" mass="25177">MKAIGLIGGMSWESTALYYQIINREVARRLGGLNSAPLHLHSLNFEQVAERQRAGAWDELAELLAGAGRALQDGGADCVLIGTNTMHKVAPEVQARLDVPLLHIADATAAAIQAAGVRRVALLGTRYTMEQPFYREHLARHGIECLTPDEAGRAEVHRIIFEELCQGHCLARSRAVLQALIAELQQQGAEGVILGCTELPLLLQPEDVALPLFDTTRLHALAAVDFALGAALQ</sequence>
<proteinExistence type="inferred from homology"/>
<comment type="similarity">
    <text evidence="1">Belongs to the aspartate/glutamate racemases family.</text>
</comment>
<evidence type="ECO:0000256" key="1">
    <source>
        <dbReference type="ARBA" id="ARBA00007847"/>
    </source>
</evidence>
<comment type="caution">
    <text evidence="3">The sequence shown here is derived from an EMBL/GenBank/DDBJ whole genome shotgun (WGS) entry which is preliminary data.</text>
</comment>
<dbReference type="EMBL" id="JAVXZY010000004">
    <property type="protein sequence ID" value="MDT8999994.1"/>
    <property type="molecule type" value="Genomic_DNA"/>
</dbReference>
<dbReference type="RefSeq" id="WP_315650541.1">
    <property type="nucleotide sequence ID" value="NZ_JAVXZY010000004.1"/>
</dbReference>
<accession>A0ABU3PBQ3</accession>
<dbReference type="PANTHER" id="PTHR21198">
    <property type="entry name" value="GLUTAMATE RACEMASE"/>
    <property type="match status" value="1"/>
</dbReference>
<gene>
    <name evidence="3" type="ORF">RQP53_12030</name>
</gene>
<dbReference type="Proteomes" id="UP001246372">
    <property type="component" value="Unassembled WGS sequence"/>
</dbReference>
<keyword evidence="4" id="KW-1185">Reference proteome</keyword>
<dbReference type="PANTHER" id="PTHR21198:SF7">
    <property type="entry name" value="ASPARTATE-GLUTAMATE RACEMASE FAMILY"/>
    <property type="match status" value="1"/>
</dbReference>
<name>A0ABU3PBQ3_9BURK</name>
<dbReference type="InterPro" id="IPR033134">
    <property type="entry name" value="Asp/Glu_racemase_AS_2"/>
</dbReference>
<reference evidence="3" key="1">
    <citation type="submission" date="2023-09" db="EMBL/GenBank/DDBJ databases">
        <title>Paucibacter sp. APW11 Genome sequencing and assembly.</title>
        <authorList>
            <person name="Kim I."/>
        </authorList>
    </citation>
    <scope>NUCLEOTIDE SEQUENCE</scope>
    <source>
        <strain evidence="3">APW11</strain>
    </source>
</reference>